<dbReference type="InterPro" id="IPR024134">
    <property type="entry name" value="SOD_Cu/Zn_/chaperone"/>
</dbReference>
<dbReference type="SUPFAM" id="SSF49329">
    <property type="entry name" value="Cu,Zn superoxide dismutase-like"/>
    <property type="match status" value="1"/>
</dbReference>
<name>A0A3P7WNW3_HAEPC</name>
<dbReference type="Proteomes" id="UP000268014">
    <property type="component" value="Unassembled WGS sequence"/>
</dbReference>
<dbReference type="PRINTS" id="PR00068">
    <property type="entry name" value="CUZNDISMTASE"/>
</dbReference>
<proteinExistence type="predicted"/>
<dbReference type="EMBL" id="UZAF01019693">
    <property type="protein sequence ID" value="VDO62731.1"/>
    <property type="molecule type" value="Genomic_DNA"/>
</dbReference>
<dbReference type="OrthoDB" id="2015551at2759"/>
<dbReference type="InterPro" id="IPR001424">
    <property type="entry name" value="SOD_Cu_Zn_dom"/>
</dbReference>
<evidence type="ECO:0000313" key="2">
    <source>
        <dbReference type="EMBL" id="VDO62731.1"/>
    </source>
</evidence>
<accession>A0A3P7WNW3</accession>
<feature type="domain" description="Superoxide dismutase copper/zinc binding" evidence="1">
    <location>
        <begin position="22"/>
        <end position="96"/>
    </location>
</feature>
<evidence type="ECO:0000313" key="3">
    <source>
        <dbReference type="Proteomes" id="UP000268014"/>
    </source>
</evidence>
<evidence type="ECO:0000259" key="1">
    <source>
        <dbReference type="Pfam" id="PF00080"/>
    </source>
</evidence>
<dbReference type="PANTHER" id="PTHR10003">
    <property type="entry name" value="SUPEROXIDE DISMUTASE CU-ZN -RELATED"/>
    <property type="match status" value="1"/>
</dbReference>
<dbReference type="Pfam" id="PF00080">
    <property type="entry name" value="Sod_Cu"/>
    <property type="match status" value="1"/>
</dbReference>
<dbReference type="AlphaFoldDB" id="A0A3P7WNW3"/>
<dbReference type="InterPro" id="IPR018152">
    <property type="entry name" value="SOD_Cu/Zn_BS"/>
</dbReference>
<protein>
    <recommendedName>
        <fullName evidence="1">Superoxide dismutase copper/zinc binding domain-containing protein</fullName>
    </recommendedName>
</protein>
<dbReference type="GO" id="GO:0006801">
    <property type="term" value="P:superoxide metabolic process"/>
    <property type="evidence" value="ECO:0007669"/>
    <property type="project" value="InterPro"/>
</dbReference>
<dbReference type="GO" id="GO:0005507">
    <property type="term" value="F:copper ion binding"/>
    <property type="evidence" value="ECO:0007669"/>
    <property type="project" value="InterPro"/>
</dbReference>
<dbReference type="STRING" id="6290.A0A3P7WNW3"/>
<dbReference type="InterPro" id="IPR036423">
    <property type="entry name" value="SOD-like_Cu/Zn_dom_sf"/>
</dbReference>
<sequence length="134" mass="14399">MLKARAYIFEAVKGGNPAKTVGVIDLVQTGTLVKMNGSVSGLQPGLHGFHIHEKGDLGNGCLAAGAHFNPHKMMHGAPEDSNRHVGDLGNIETPVSGISLMLLCYAHILFSYLLTISVQPTFVYCRSRLQKKEG</sequence>
<keyword evidence="3" id="KW-1185">Reference proteome</keyword>
<organism evidence="2 3">
    <name type="scientific">Haemonchus placei</name>
    <name type="common">Barber's pole worm</name>
    <dbReference type="NCBI Taxonomy" id="6290"/>
    <lineage>
        <taxon>Eukaryota</taxon>
        <taxon>Metazoa</taxon>
        <taxon>Ecdysozoa</taxon>
        <taxon>Nematoda</taxon>
        <taxon>Chromadorea</taxon>
        <taxon>Rhabditida</taxon>
        <taxon>Rhabditina</taxon>
        <taxon>Rhabditomorpha</taxon>
        <taxon>Strongyloidea</taxon>
        <taxon>Trichostrongylidae</taxon>
        <taxon>Haemonchus</taxon>
    </lineage>
</organism>
<reference evidence="2 3" key="1">
    <citation type="submission" date="2018-11" db="EMBL/GenBank/DDBJ databases">
        <authorList>
            <consortium name="Pathogen Informatics"/>
        </authorList>
    </citation>
    <scope>NUCLEOTIDE SEQUENCE [LARGE SCALE GENOMIC DNA]</scope>
    <source>
        <strain evidence="2 3">MHpl1</strain>
    </source>
</reference>
<dbReference type="Gene3D" id="2.60.40.200">
    <property type="entry name" value="Superoxide dismutase, copper/zinc binding domain"/>
    <property type="match status" value="1"/>
</dbReference>
<dbReference type="PROSITE" id="PS00087">
    <property type="entry name" value="SOD_CU_ZN_1"/>
    <property type="match status" value="1"/>
</dbReference>
<gene>
    <name evidence="2" type="ORF">HPLM_LOCUS16978</name>
</gene>